<evidence type="ECO:0000313" key="6">
    <source>
        <dbReference type="Proteomes" id="UP000244912"/>
    </source>
</evidence>
<evidence type="ECO:0000256" key="1">
    <source>
        <dbReference type="ARBA" id="ARBA00006739"/>
    </source>
</evidence>
<dbReference type="EMBL" id="ONZF01000009">
    <property type="protein sequence ID" value="SPJ25540.1"/>
    <property type="molecule type" value="Genomic_DNA"/>
</dbReference>
<gene>
    <name evidence="5" type="primary">epsJ</name>
    <name evidence="5" type="ORF">PAA8504_03391</name>
</gene>
<evidence type="ECO:0000256" key="3">
    <source>
        <dbReference type="ARBA" id="ARBA00022679"/>
    </source>
</evidence>
<protein>
    <submittedName>
        <fullName evidence="5">Putative glycosyltransferase EpsJ</fullName>
        <ecNumber evidence="5">2.4.-.-</ecNumber>
    </submittedName>
</protein>
<dbReference type="PANTHER" id="PTHR43685:SF5">
    <property type="entry name" value="GLYCOSYLTRANSFERASE EPSE-RELATED"/>
    <property type="match status" value="1"/>
</dbReference>
<dbReference type="Gene3D" id="3.90.550.10">
    <property type="entry name" value="Spore Coat Polysaccharide Biosynthesis Protein SpsA, Chain A"/>
    <property type="match status" value="1"/>
</dbReference>
<dbReference type="InterPro" id="IPR050834">
    <property type="entry name" value="Glycosyltransf_2"/>
</dbReference>
<dbReference type="Proteomes" id="UP000244912">
    <property type="component" value="Unassembled WGS sequence"/>
</dbReference>
<dbReference type="Pfam" id="PF00535">
    <property type="entry name" value="Glycos_transf_2"/>
    <property type="match status" value="1"/>
</dbReference>
<feature type="domain" description="Glycosyltransferase 2-like" evidence="4">
    <location>
        <begin position="11"/>
        <end position="105"/>
    </location>
</feature>
<keyword evidence="2 5" id="KW-0328">Glycosyltransferase</keyword>
<keyword evidence="3 5" id="KW-0808">Transferase</keyword>
<dbReference type="RefSeq" id="WP_181375846.1">
    <property type="nucleotide sequence ID" value="NZ_ONZF01000009.1"/>
</dbReference>
<comment type="similarity">
    <text evidence="1">Belongs to the glycosyltransferase 2 family.</text>
</comment>
<organism evidence="5 6">
    <name type="scientific">Palleronia abyssalis</name>
    <dbReference type="NCBI Taxonomy" id="1501240"/>
    <lineage>
        <taxon>Bacteria</taxon>
        <taxon>Pseudomonadati</taxon>
        <taxon>Pseudomonadota</taxon>
        <taxon>Alphaproteobacteria</taxon>
        <taxon>Rhodobacterales</taxon>
        <taxon>Roseobacteraceae</taxon>
        <taxon>Palleronia</taxon>
    </lineage>
</organism>
<dbReference type="EC" id="2.4.-.-" evidence="5"/>
<evidence type="ECO:0000313" key="5">
    <source>
        <dbReference type="EMBL" id="SPJ25540.1"/>
    </source>
</evidence>
<accession>A0A2R8BZH2</accession>
<dbReference type="GO" id="GO:0016757">
    <property type="term" value="F:glycosyltransferase activity"/>
    <property type="evidence" value="ECO:0007669"/>
    <property type="project" value="UniProtKB-KW"/>
</dbReference>
<dbReference type="PANTHER" id="PTHR43685">
    <property type="entry name" value="GLYCOSYLTRANSFERASE"/>
    <property type="match status" value="1"/>
</dbReference>
<dbReference type="InterPro" id="IPR029044">
    <property type="entry name" value="Nucleotide-diphossugar_trans"/>
</dbReference>
<keyword evidence="6" id="KW-1185">Reference proteome</keyword>
<dbReference type="InterPro" id="IPR001173">
    <property type="entry name" value="Glyco_trans_2-like"/>
</dbReference>
<name>A0A2R8BZH2_9RHOB</name>
<dbReference type="CDD" id="cd00761">
    <property type="entry name" value="Glyco_tranf_GTA_type"/>
    <property type="match status" value="1"/>
</dbReference>
<dbReference type="SUPFAM" id="SSF53448">
    <property type="entry name" value="Nucleotide-diphospho-sugar transferases"/>
    <property type="match status" value="1"/>
</dbReference>
<evidence type="ECO:0000256" key="2">
    <source>
        <dbReference type="ARBA" id="ARBA00022676"/>
    </source>
</evidence>
<proteinExistence type="inferred from homology"/>
<sequence length="330" mass="36527">MTGVLPAKRICVIIPAYNAEATITDAVKSALAQPLVSEVVVIDDASNDATGKTARKAGQEDERLKILRPEENIGPAAGRNLAIANSSAPFIAILDADDYYLPDRFAFLPDQGAWDIAADNVLFVPEARECPVAPGDIDRGNVRALEMLTLEEFIRGNIPHPKATRSELGFLKPVISRAFLQTHGLSYDETLRLGEDCDLYIRMLLHGANFGVSSRVGYVARVRPDSLSGRHRGKDLEALLTASLRYPHQDLDPETRSILNDYLAHLRRRHWLHAFLEIKQERGMKEALHFATRSLPAFSAISRGVVRDKIHAAWPGSKDIPPARYLLSPK</sequence>
<dbReference type="AlphaFoldDB" id="A0A2R8BZH2"/>
<reference evidence="5 6" key="1">
    <citation type="submission" date="2018-03" db="EMBL/GenBank/DDBJ databases">
        <authorList>
            <person name="Keele B.F."/>
        </authorList>
    </citation>
    <scope>NUCLEOTIDE SEQUENCE [LARGE SCALE GENOMIC DNA]</scope>
    <source>
        <strain evidence="5 6">CECT 8504</strain>
    </source>
</reference>
<evidence type="ECO:0000259" key="4">
    <source>
        <dbReference type="Pfam" id="PF00535"/>
    </source>
</evidence>